<accession>A0A941FKI9</accession>
<protein>
    <submittedName>
        <fullName evidence="1">Uncharacterized protein</fullName>
    </submittedName>
</protein>
<reference evidence="1" key="1">
    <citation type="submission" date="2021-04" db="EMBL/GenBank/DDBJ databases">
        <title>Whole genome sequencing of Enterococci isolates from hospitalized patients.</title>
        <authorList>
            <person name="Ogoti B.M."/>
            <person name="Onyambu F.G."/>
        </authorList>
    </citation>
    <scope>NUCLEOTIDE SEQUENCE</scope>
    <source>
        <strain evidence="1">242</strain>
    </source>
</reference>
<dbReference type="AlphaFoldDB" id="A0A941FKI9"/>
<dbReference type="Proteomes" id="UP000680045">
    <property type="component" value="Unassembled WGS sequence"/>
</dbReference>
<organism evidence="1 2">
    <name type="scientific">Peribacillus frigoritolerans</name>
    <dbReference type="NCBI Taxonomy" id="450367"/>
    <lineage>
        <taxon>Bacteria</taxon>
        <taxon>Bacillati</taxon>
        <taxon>Bacillota</taxon>
        <taxon>Bacilli</taxon>
        <taxon>Bacillales</taxon>
        <taxon>Bacillaceae</taxon>
        <taxon>Peribacillus</taxon>
    </lineage>
</organism>
<evidence type="ECO:0000313" key="2">
    <source>
        <dbReference type="Proteomes" id="UP000680045"/>
    </source>
</evidence>
<proteinExistence type="predicted"/>
<sequence>MSNLDKQTIGIIHEGNFYEILINKEPTTFKDDIYRKVARNPLDLTFPHEDEKKLVVVSYKATAEGHIPFTSEKSNQLPENAIELLLKHNIDNDSSFSPSTVGGSVNLDVDSSIDPI</sequence>
<dbReference type="EMBL" id="JAGTPW010000054">
    <property type="protein sequence ID" value="MBR8645860.1"/>
    <property type="molecule type" value="Genomic_DNA"/>
</dbReference>
<name>A0A941FKI9_9BACI</name>
<gene>
    <name evidence="1" type="ORF">KEH51_23405</name>
</gene>
<comment type="caution">
    <text evidence="1">The sequence shown here is derived from an EMBL/GenBank/DDBJ whole genome shotgun (WGS) entry which is preliminary data.</text>
</comment>
<evidence type="ECO:0000313" key="1">
    <source>
        <dbReference type="EMBL" id="MBR8645860.1"/>
    </source>
</evidence>